<protein>
    <recommendedName>
        <fullName evidence="9">SH3 domain-containing protein</fullName>
    </recommendedName>
</protein>
<feature type="repeat" description="ANK" evidence="7">
    <location>
        <begin position="52"/>
        <end position="84"/>
    </location>
</feature>
<organism evidence="11 12">
    <name type="scientific">Helobdella robusta</name>
    <name type="common">Californian leech</name>
    <dbReference type="NCBI Taxonomy" id="6412"/>
    <lineage>
        <taxon>Eukaryota</taxon>
        <taxon>Metazoa</taxon>
        <taxon>Spiralia</taxon>
        <taxon>Lophotrochozoa</taxon>
        <taxon>Annelida</taxon>
        <taxon>Clitellata</taxon>
        <taxon>Hirudinea</taxon>
        <taxon>Rhynchobdellida</taxon>
        <taxon>Glossiphoniidae</taxon>
        <taxon>Helobdella</taxon>
    </lineage>
</organism>
<evidence type="ECO:0000256" key="6">
    <source>
        <dbReference type="ARBA" id="ARBA00023242"/>
    </source>
</evidence>
<dbReference type="InParanoid" id="T1EF93"/>
<accession>T1EF93</accession>
<dbReference type="EMBL" id="KB096365">
    <property type="protein sequence ID" value="ESO05184.1"/>
    <property type="molecule type" value="Genomic_DNA"/>
</dbReference>
<gene>
    <name evidence="11" type="primary">20195245</name>
    <name evidence="10" type="ORF">HELRODRAFT_111186</name>
</gene>
<comment type="subcellular location">
    <subcellularLocation>
        <location evidence="1">Nucleus</location>
    </subcellularLocation>
</comment>
<dbReference type="InterPro" id="IPR036770">
    <property type="entry name" value="Ankyrin_rpt-contain_sf"/>
</dbReference>
<dbReference type="eggNOG" id="KOG0515">
    <property type="taxonomic scope" value="Eukaryota"/>
</dbReference>
<dbReference type="Pfam" id="PF12796">
    <property type="entry name" value="Ank_2"/>
    <property type="match status" value="1"/>
</dbReference>
<keyword evidence="6" id="KW-0539">Nucleus</keyword>
<name>T1EF93_HELRO</name>
<dbReference type="GO" id="GO:0005634">
    <property type="term" value="C:nucleus"/>
    <property type="evidence" value="ECO:0007669"/>
    <property type="project" value="UniProtKB-SubCell"/>
</dbReference>
<evidence type="ECO:0000256" key="5">
    <source>
        <dbReference type="ARBA" id="ARBA00023043"/>
    </source>
</evidence>
<dbReference type="Pfam" id="PF00018">
    <property type="entry name" value="SH3_1"/>
    <property type="match status" value="1"/>
</dbReference>
<dbReference type="PROSITE" id="PS50002">
    <property type="entry name" value="SH3"/>
    <property type="match status" value="1"/>
</dbReference>
<reference evidence="12" key="1">
    <citation type="submission" date="2012-12" db="EMBL/GenBank/DDBJ databases">
        <authorList>
            <person name="Hellsten U."/>
            <person name="Grimwood J."/>
            <person name="Chapman J.A."/>
            <person name="Shapiro H."/>
            <person name="Aerts A."/>
            <person name="Otillar R.P."/>
            <person name="Terry A.Y."/>
            <person name="Boore J.L."/>
            <person name="Simakov O."/>
            <person name="Marletaz F."/>
            <person name="Cho S.-J."/>
            <person name="Edsinger-Gonzales E."/>
            <person name="Havlak P."/>
            <person name="Kuo D.-H."/>
            <person name="Larsson T."/>
            <person name="Lv J."/>
            <person name="Arendt D."/>
            <person name="Savage R."/>
            <person name="Osoegawa K."/>
            <person name="de Jong P."/>
            <person name="Lindberg D.R."/>
            <person name="Seaver E.C."/>
            <person name="Weisblat D.A."/>
            <person name="Putnam N.H."/>
            <person name="Grigoriev I.V."/>
            <person name="Rokhsar D.S."/>
        </authorList>
    </citation>
    <scope>NUCLEOTIDE SEQUENCE</scope>
</reference>
<dbReference type="RefSeq" id="XP_009016499.1">
    <property type="nucleotide sequence ID" value="XM_009018251.1"/>
</dbReference>
<dbReference type="SMART" id="SM00248">
    <property type="entry name" value="ANK"/>
    <property type="match status" value="2"/>
</dbReference>
<evidence type="ECO:0000259" key="9">
    <source>
        <dbReference type="PROSITE" id="PS50002"/>
    </source>
</evidence>
<evidence type="ECO:0000256" key="2">
    <source>
        <dbReference type="ARBA" id="ARBA00022443"/>
    </source>
</evidence>
<reference evidence="11" key="3">
    <citation type="submission" date="2015-06" db="UniProtKB">
        <authorList>
            <consortium name="EnsemblMetazoa"/>
        </authorList>
    </citation>
    <scope>IDENTIFICATION</scope>
</reference>
<dbReference type="OrthoDB" id="76949at2759"/>
<dbReference type="InterPro" id="IPR001452">
    <property type="entry name" value="SH3_domain"/>
</dbReference>
<evidence type="ECO:0000256" key="3">
    <source>
        <dbReference type="ARBA" id="ARBA00022703"/>
    </source>
</evidence>
<evidence type="ECO:0000256" key="7">
    <source>
        <dbReference type="PROSITE-ProRule" id="PRU00023"/>
    </source>
</evidence>
<dbReference type="AlphaFoldDB" id="T1EF93"/>
<dbReference type="KEGG" id="hro:HELRODRAFT_111186"/>
<evidence type="ECO:0000313" key="12">
    <source>
        <dbReference type="Proteomes" id="UP000015101"/>
    </source>
</evidence>
<dbReference type="CTD" id="20195245"/>
<keyword evidence="12" id="KW-1185">Reference proteome</keyword>
<dbReference type="GO" id="GO:0042981">
    <property type="term" value="P:regulation of apoptotic process"/>
    <property type="evidence" value="ECO:0007669"/>
    <property type="project" value="InterPro"/>
</dbReference>
<feature type="domain" description="SH3" evidence="9">
    <location>
        <begin position="95"/>
        <end position="181"/>
    </location>
</feature>
<evidence type="ECO:0000313" key="10">
    <source>
        <dbReference type="EMBL" id="ESO05184.1"/>
    </source>
</evidence>
<dbReference type="SUPFAM" id="SSF48403">
    <property type="entry name" value="Ankyrin repeat"/>
    <property type="match status" value="1"/>
</dbReference>
<dbReference type="InterPro" id="IPR002110">
    <property type="entry name" value="Ankyrin_rpt"/>
</dbReference>
<evidence type="ECO:0000256" key="4">
    <source>
        <dbReference type="ARBA" id="ARBA00022737"/>
    </source>
</evidence>
<feature type="repeat" description="ANK" evidence="7">
    <location>
        <begin position="19"/>
        <end position="51"/>
    </location>
</feature>
<keyword evidence="4" id="KW-0677">Repeat</keyword>
<dbReference type="HOGENOM" id="CLU_1148292_0_0_1"/>
<keyword evidence="3" id="KW-0053">Apoptosis</keyword>
<evidence type="ECO:0000256" key="1">
    <source>
        <dbReference type="ARBA" id="ARBA00004123"/>
    </source>
</evidence>
<keyword evidence="2 8" id="KW-0728">SH3 domain</keyword>
<dbReference type="Proteomes" id="UP000015101">
    <property type="component" value="Unassembled WGS sequence"/>
</dbReference>
<dbReference type="PROSITE" id="PS50088">
    <property type="entry name" value="ANK_REPEAT"/>
    <property type="match status" value="2"/>
</dbReference>
<dbReference type="GO" id="GO:0006915">
    <property type="term" value="P:apoptotic process"/>
    <property type="evidence" value="ECO:0007669"/>
    <property type="project" value="UniProtKB-KW"/>
</dbReference>
<dbReference type="STRING" id="6412.T1EF93"/>
<dbReference type="InterPro" id="IPR036028">
    <property type="entry name" value="SH3-like_dom_sf"/>
</dbReference>
<sequence length="242" mass="26963">MYAPIEINQVTDPDRGNDNGMTALHVAVCGLHVDVVKFLLQYGCNVNAVNNDNWTPLHYAALNSRKDLVEMLVEHGSCVYALTSDHQTPHDKCQPNEECAKVLKDYEHQLGHVNNGLVYCMVGYQAEQDEELTVHAGEMLRILRRGDEMEKEGWWWARRVTEHGWGDEGGVSEEHSHKSTTTATSIIDIDDVADVDHVEDFDDCSGSVATEQAGSATMGRHVEGSVARSIIAVYKMAPKKWI</sequence>
<keyword evidence="5 7" id="KW-0040">ANK repeat</keyword>
<proteinExistence type="predicted"/>
<evidence type="ECO:0000313" key="11">
    <source>
        <dbReference type="EnsemblMetazoa" id="HelroP111186"/>
    </source>
</evidence>
<evidence type="ECO:0000256" key="8">
    <source>
        <dbReference type="PROSITE-ProRule" id="PRU00192"/>
    </source>
</evidence>
<dbReference type="SUPFAM" id="SSF50044">
    <property type="entry name" value="SH3-domain"/>
    <property type="match status" value="1"/>
</dbReference>
<dbReference type="InterPro" id="IPR047163">
    <property type="entry name" value="ASPP1/2"/>
</dbReference>
<dbReference type="GO" id="GO:0002039">
    <property type="term" value="F:p53 binding"/>
    <property type="evidence" value="ECO:0007669"/>
    <property type="project" value="InterPro"/>
</dbReference>
<dbReference type="PROSITE" id="PS50297">
    <property type="entry name" value="ANK_REP_REGION"/>
    <property type="match status" value="2"/>
</dbReference>
<reference evidence="10 12" key="2">
    <citation type="journal article" date="2013" name="Nature">
        <title>Insights into bilaterian evolution from three spiralian genomes.</title>
        <authorList>
            <person name="Simakov O."/>
            <person name="Marletaz F."/>
            <person name="Cho S.J."/>
            <person name="Edsinger-Gonzales E."/>
            <person name="Havlak P."/>
            <person name="Hellsten U."/>
            <person name="Kuo D.H."/>
            <person name="Larsson T."/>
            <person name="Lv J."/>
            <person name="Arendt D."/>
            <person name="Savage R."/>
            <person name="Osoegawa K."/>
            <person name="de Jong P."/>
            <person name="Grimwood J."/>
            <person name="Chapman J.A."/>
            <person name="Shapiro H."/>
            <person name="Aerts A."/>
            <person name="Otillar R.P."/>
            <person name="Terry A.Y."/>
            <person name="Boore J.L."/>
            <person name="Grigoriev I.V."/>
            <person name="Lindberg D.R."/>
            <person name="Seaver E.C."/>
            <person name="Weisblat D.A."/>
            <person name="Putnam N.H."/>
            <person name="Rokhsar D.S."/>
        </authorList>
    </citation>
    <scope>NUCLEOTIDE SEQUENCE</scope>
</reference>
<dbReference type="EnsemblMetazoa" id="HelroT111186">
    <property type="protein sequence ID" value="HelroP111186"/>
    <property type="gene ID" value="HelroG111186"/>
</dbReference>
<dbReference type="PANTHER" id="PTHR24131:SF10">
    <property type="entry name" value="ANKYRIN-REPEAT, SH3-DOMAIN, AND PROLINE-RICH-REGION CONTAINING PROTEIN, ISOFORM B"/>
    <property type="match status" value="1"/>
</dbReference>
<dbReference type="EMBL" id="AMQM01003890">
    <property type="status" value="NOT_ANNOTATED_CDS"/>
    <property type="molecule type" value="Genomic_DNA"/>
</dbReference>
<dbReference type="GeneID" id="20195245"/>
<dbReference type="PANTHER" id="PTHR24131">
    <property type="entry name" value="APOPTOSIS-STIMULATING OF P53 PROTEIN"/>
    <property type="match status" value="1"/>
</dbReference>
<dbReference type="Gene3D" id="1.25.40.20">
    <property type="entry name" value="Ankyrin repeat-containing domain"/>
    <property type="match status" value="1"/>
</dbReference>